<reference evidence="4 5" key="1">
    <citation type="submission" date="2013-04" db="EMBL/GenBank/DDBJ databases">
        <title>The Genome Sequence of Treponema medium ATCC 700293.</title>
        <authorList>
            <consortium name="The Broad Institute Genomics Platform"/>
            <person name="Earl A."/>
            <person name="Ward D."/>
            <person name="Feldgarden M."/>
            <person name="Gevers D."/>
            <person name="Leonetti C."/>
            <person name="Blanton J.M."/>
            <person name="Dewhirst F.E."/>
            <person name="Izard J."/>
            <person name="Walker B."/>
            <person name="Young S."/>
            <person name="Zeng Q."/>
            <person name="Gargeya S."/>
            <person name="Fitzgerald M."/>
            <person name="Haas B."/>
            <person name="Abouelleil A."/>
            <person name="Allen A.W."/>
            <person name="Alvarado L."/>
            <person name="Arachchi H.M."/>
            <person name="Berlin A.M."/>
            <person name="Chapman S.B."/>
            <person name="Gainer-Dewar J."/>
            <person name="Goldberg J."/>
            <person name="Griggs A."/>
            <person name="Gujja S."/>
            <person name="Hansen M."/>
            <person name="Howarth C."/>
            <person name="Imamovic A."/>
            <person name="Ireland A."/>
            <person name="Larimer J."/>
            <person name="McCowan C."/>
            <person name="Murphy C."/>
            <person name="Pearson M."/>
            <person name="Poon T.W."/>
            <person name="Priest M."/>
            <person name="Roberts A."/>
            <person name="Saif S."/>
            <person name="Shea T."/>
            <person name="Sisk P."/>
            <person name="Sykes S."/>
            <person name="Wortman J."/>
            <person name="Nusbaum C."/>
            <person name="Birren B."/>
        </authorList>
    </citation>
    <scope>NUCLEOTIDE SEQUENCE [LARGE SCALE GENOMIC DNA]</scope>
    <source>
        <strain evidence="4 5">ATCC 700293</strain>
    </source>
</reference>
<dbReference type="RefSeq" id="WP_016522240.1">
    <property type="nucleotide sequence ID" value="NZ_KE332517.1"/>
</dbReference>
<protein>
    <recommendedName>
        <fullName evidence="6">Tetratricopeptide repeat protein</fullName>
    </recommendedName>
</protein>
<gene>
    <name evidence="4" type="ORF">HMPREF9195_00242</name>
</gene>
<dbReference type="Gene3D" id="1.25.40.10">
    <property type="entry name" value="Tetratricopeptide repeat domain"/>
    <property type="match status" value="1"/>
</dbReference>
<dbReference type="PANTHER" id="PTHR44943">
    <property type="entry name" value="CELLULOSE SYNTHASE OPERON PROTEIN C"/>
    <property type="match status" value="1"/>
</dbReference>
<evidence type="ECO:0000313" key="4">
    <source>
        <dbReference type="EMBL" id="EPF29541.1"/>
    </source>
</evidence>
<sequence length="216" mass="25186">MVAFRKRFPAGIVLSFLTIFFPYYIHAQIHTQKDADALVLYREGRYKESASVCLSEIERMPRNIDSYVVLTWALLADERYQEAADWIVKGRAVSQYDPRLIESHAQALYHLGRNEESLHLFEDYIAYAPNGTKVSGVYYHIGELYLRMAKYRHADIAFSTAIRLEPLNSVWWTRLAYSREQAKEYRAALEAYSSALQLNKNSTDAQKGYERVLHRF</sequence>
<keyword evidence="1" id="KW-0677">Repeat</keyword>
<dbReference type="Proteomes" id="UP000014634">
    <property type="component" value="Unassembled WGS sequence"/>
</dbReference>
<dbReference type="PANTHER" id="PTHR44943:SF8">
    <property type="entry name" value="TPR REPEAT-CONTAINING PROTEIN MJ0263"/>
    <property type="match status" value="1"/>
</dbReference>
<dbReference type="AlphaFoldDB" id="A0AA87TFH1"/>
<evidence type="ECO:0000256" key="2">
    <source>
        <dbReference type="ARBA" id="ARBA00022803"/>
    </source>
</evidence>
<dbReference type="SUPFAM" id="SSF48452">
    <property type="entry name" value="TPR-like"/>
    <property type="match status" value="1"/>
</dbReference>
<feature type="repeat" description="TPR" evidence="3">
    <location>
        <begin position="169"/>
        <end position="202"/>
    </location>
</feature>
<keyword evidence="2 3" id="KW-0802">TPR repeat</keyword>
<name>A0AA87TFH1_TREMD</name>
<dbReference type="InterPro" id="IPR051685">
    <property type="entry name" value="Ycf3/AcsC/BcsC/TPR_MFPF"/>
</dbReference>
<evidence type="ECO:0008006" key="6">
    <source>
        <dbReference type="Google" id="ProtNLM"/>
    </source>
</evidence>
<evidence type="ECO:0000313" key="5">
    <source>
        <dbReference type="Proteomes" id="UP000014634"/>
    </source>
</evidence>
<dbReference type="InterPro" id="IPR019734">
    <property type="entry name" value="TPR_rpt"/>
</dbReference>
<dbReference type="InterPro" id="IPR011990">
    <property type="entry name" value="TPR-like_helical_dom_sf"/>
</dbReference>
<dbReference type="SMART" id="SM00028">
    <property type="entry name" value="TPR"/>
    <property type="match status" value="2"/>
</dbReference>
<dbReference type="Pfam" id="PF13181">
    <property type="entry name" value="TPR_8"/>
    <property type="match status" value="1"/>
</dbReference>
<dbReference type="EMBL" id="ATFE01000003">
    <property type="protein sequence ID" value="EPF29541.1"/>
    <property type="molecule type" value="Genomic_DNA"/>
</dbReference>
<comment type="caution">
    <text evidence="4">The sequence shown here is derived from an EMBL/GenBank/DDBJ whole genome shotgun (WGS) entry which is preliminary data.</text>
</comment>
<evidence type="ECO:0000256" key="1">
    <source>
        <dbReference type="ARBA" id="ARBA00022737"/>
    </source>
</evidence>
<evidence type="ECO:0000256" key="3">
    <source>
        <dbReference type="PROSITE-ProRule" id="PRU00339"/>
    </source>
</evidence>
<accession>A0AA87TFH1</accession>
<organism evidence="4 5">
    <name type="scientific">Treponema medium ATCC 700293</name>
    <dbReference type="NCBI Taxonomy" id="1125700"/>
    <lineage>
        <taxon>Bacteria</taxon>
        <taxon>Pseudomonadati</taxon>
        <taxon>Spirochaetota</taxon>
        <taxon>Spirochaetia</taxon>
        <taxon>Spirochaetales</taxon>
        <taxon>Treponemataceae</taxon>
        <taxon>Treponema</taxon>
    </lineage>
</organism>
<feature type="repeat" description="TPR" evidence="3">
    <location>
        <begin position="135"/>
        <end position="168"/>
    </location>
</feature>
<proteinExistence type="predicted"/>
<dbReference type="PROSITE" id="PS50005">
    <property type="entry name" value="TPR"/>
    <property type="match status" value="2"/>
</dbReference>